<dbReference type="Gene3D" id="3.30.428.10">
    <property type="entry name" value="HIT-like"/>
    <property type="match status" value="1"/>
</dbReference>
<accession>A0A090AK57</accession>
<gene>
    <name evidence="5" type="primary">hinT</name>
    <name evidence="5" type="ORF">TGUWTKB_5880</name>
</gene>
<dbReference type="PANTHER" id="PTHR23089">
    <property type="entry name" value="HISTIDINE TRIAD HIT PROTEIN"/>
    <property type="match status" value="1"/>
</dbReference>
<evidence type="ECO:0000256" key="3">
    <source>
        <dbReference type="PROSITE-ProRule" id="PRU00464"/>
    </source>
</evidence>
<evidence type="ECO:0000313" key="5">
    <source>
        <dbReference type="EMBL" id="BAP58813.1"/>
    </source>
</evidence>
<dbReference type="GO" id="GO:0016301">
    <property type="term" value="F:kinase activity"/>
    <property type="evidence" value="ECO:0007669"/>
    <property type="project" value="UniProtKB-KW"/>
</dbReference>
<dbReference type="CDD" id="cd01276">
    <property type="entry name" value="PKCI_related"/>
    <property type="match status" value="1"/>
</dbReference>
<dbReference type="EMBL" id="AP014521">
    <property type="protein sequence ID" value="BAP58813.1"/>
    <property type="molecule type" value="Genomic_DNA"/>
</dbReference>
<evidence type="ECO:0000313" key="6">
    <source>
        <dbReference type="Proteomes" id="UP000031627"/>
    </source>
</evidence>
<name>A0A090AK57_9ENTR</name>
<feature type="active site" description="Tele-AMP-histidine intermediate" evidence="1">
    <location>
        <position position="101"/>
    </location>
</feature>
<evidence type="ECO:0000256" key="2">
    <source>
        <dbReference type="PIRSR" id="PIRSR601310-3"/>
    </source>
</evidence>
<keyword evidence="6" id="KW-1185">Reference proteome</keyword>
<feature type="short sequence motif" description="Histidine triad motif" evidence="2 3">
    <location>
        <begin position="99"/>
        <end position="103"/>
    </location>
</feature>
<dbReference type="InterPro" id="IPR011146">
    <property type="entry name" value="HIT-like"/>
</dbReference>
<feature type="domain" description="HIT" evidence="4">
    <location>
        <begin position="6"/>
        <end position="115"/>
    </location>
</feature>
<evidence type="ECO:0000256" key="1">
    <source>
        <dbReference type="PIRSR" id="PIRSR601310-1"/>
    </source>
</evidence>
<dbReference type="HOGENOM" id="CLU_056776_8_1_6"/>
<dbReference type="SUPFAM" id="SSF54197">
    <property type="entry name" value="HIT-like"/>
    <property type="match status" value="1"/>
</dbReference>
<dbReference type="KEGG" id="sbw:TGUWTKB_5880"/>
<dbReference type="OrthoDB" id="9784774at2"/>
<keyword evidence="5" id="KW-0808">Transferase</keyword>
<dbReference type="Proteomes" id="UP000031627">
    <property type="component" value="Chromosome"/>
</dbReference>
<dbReference type="InterPro" id="IPR019808">
    <property type="entry name" value="Histidine_triad_CS"/>
</dbReference>
<sequence length="115" mass="12866">MSKETVFSKIINRKIPSKIVYQDDLVTAFHDIAPKAPIHIIIVPNIYIATINDIQKEQEYIIGHMFTVAAKIAKKEQVAEKGYRIVVNCNDDGGQVIKHLHLHFLAGTSLGSKTL</sequence>
<dbReference type="PROSITE" id="PS51084">
    <property type="entry name" value="HIT_2"/>
    <property type="match status" value="1"/>
</dbReference>
<dbReference type="InterPro" id="IPR001310">
    <property type="entry name" value="Histidine_triad_HIT"/>
</dbReference>
<dbReference type="PRINTS" id="PR00332">
    <property type="entry name" value="HISTRIAD"/>
</dbReference>
<evidence type="ECO:0000259" key="4">
    <source>
        <dbReference type="PROSITE" id="PS51084"/>
    </source>
</evidence>
<reference evidence="5 6" key="2">
    <citation type="journal article" date="2014" name="Curr. Biol.">
        <title>Symbiont-Supplemented Maternal Investment Underpinning Host's Ecological Adaptation.</title>
        <authorList>
            <person name="Kaiwa N."/>
            <person name="Hosokawa T."/>
            <person name="Nikoh N."/>
            <person name="Tanahashi M."/>
            <person name="Moriyama M."/>
            <person name="Meng X.Y."/>
            <person name="Maeda T."/>
            <person name="Yamaguchi K."/>
            <person name="Shigenobu S."/>
            <person name="Ito M."/>
            <person name="Fukatsu T."/>
        </authorList>
    </citation>
    <scope>NUCLEOTIDE SEQUENCE [LARGE SCALE GENOMIC DNA]</scope>
    <source>
        <strain evidence="5 6">UwTKB</strain>
    </source>
</reference>
<protein>
    <submittedName>
        <fullName evidence="5">Putative inhibitor of protein kinase C contains a transferase domain</fullName>
    </submittedName>
</protein>
<keyword evidence="5" id="KW-0418">Kinase</keyword>
<dbReference type="RefSeq" id="WP_041063388.1">
    <property type="nucleotide sequence ID" value="NZ_AP014521.1"/>
</dbReference>
<dbReference type="STRING" id="1410383.TGUWTKB_5880"/>
<dbReference type="Pfam" id="PF01230">
    <property type="entry name" value="HIT"/>
    <property type="match status" value="1"/>
</dbReference>
<reference evidence="6" key="1">
    <citation type="submission" date="2013-11" db="EMBL/GenBank/DDBJ databases">
        <title>Symbiont-containing voluminous jelly as an extraordinary maternal gift for overwintering insect nymphs.</title>
        <authorList>
            <person name="Kaiwa N."/>
            <person name="Hosokawa T."/>
            <person name="Nikoh N."/>
            <person name="Meng X.Y."/>
            <person name="Tanahashi M."/>
            <person name="Moriyama M."/>
            <person name="Maeda T."/>
            <person name="Yamaguchi K."/>
            <person name="Shigenobu S."/>
            <person name="Ito M."/>
            <person name="Fukatsu T."/>
        </authorList>
    </citation>
    <scope>NUCLEOTIDE SEQUENCE [LARGE SCALE GENOMIC DNA]</scope>
    <source>
        <strain evidence="6">UwTKB</strain>
    </source>
</reference>
<dbReference type="AlphaFoldDB" id="A0A090AK57"/>
<proteinExistence type="predicted"/>
<dbReference type="InterPro" id="IPR036265">
    <property type="entry name" value="HIT-like_sf"/>
</dbReference>
<dbReference type="PROSITE" id="PS00892">
    <property type="entry name" value="HIT_1"/>
    <property type="match status" value="1"/>
</dbReference>
<organism evidence="5 6">
    <name type="scientific">Candidatus Tachikawaea gelatinosa</name>
    <dbReference type="NCBI Taxonomy" id="1410383"/>
    <lineage>
        <taxon>Bacteria</taxon>
        <taxon>Pseudomonadati</taxon>
        <taxon>Pseudomonadota</taxon>
        <taxon>Gammaproteobacteria</taxon>
        <taxon>Enterobacterales</taxon>
        <taxon>Enterobacteriaceae</taxon>
        <taxon>Candidatus Tachikawaea</taxon>
    </lineage>
</organism>